<dbReference type="EMBL" id="RBZU01000009">
    <property type="protein sequence ID" value="RKP50343.1"/>
    <property type="molecule type" value="Genomic_DNA"/>
</dbReference>
<sequence length="248" mass="27064">MPNGFELIALLSVAAMAPFIIAVGTCFIKMSVVLVLVRNAIGLQNSPSNITLNGVALLLSMFVMLPIAQDVHAYWIEHRIDVTDRDDLERFSTQGLSSYRTYLFNHARPALVAYFDGIRRTPERDVGARLRASHGADGTAAADDVEAPSVASSIPTADDRLTPESVSLFALLPAYALSELEDAFRIGFYLYLPFVVIDLVVSSILLALGMMMMSPLSISIPIKLILFIAMDGWTLLSRGLIDQYLVGP</sequence>
<keyword evidence="3" id="KW-1003">Cell membrane</keyword>
<feature type="transmembrane region" description="Helical" evidence="7">
    <location>
        <begin position="218"/>
        <end position="236"/>
    </location>
</feature>
<dbReference type="PANTHER" id="PTHR30587:SF2">
    <property type="entry name" value="SURFACE PRESENTATION OF ANTIGENS PROTEIN SPAP"/>
    <property type="match status" value="1"/>
</dbReference>
<protein>
    <submittedName>
        <fullName evidence="8">EscR/YscR/HrcR family type III secretion system export apparatus protein</fullName>
    </submittedName>
</protein>
<keyword evidence="5 7" id="KW-1133">Transmembrane helix</keyword>
<dbReference type="OrthoDB" id="9805111at2"/>
<dbReference type="PROSITE" id="PS01060">
    <property type="entry name" value="FLIP_1"/>
    <property type="match status" value="1"/>
</dbReference>
<dbReference type="Pfam" id="PF00813">
    <property type="entry name" value="FliP"/>
    <property type="match status" value="1"/>
</dbReference>
<evidence type="ECO:0000313" key="9">
    <source>
        <dbReference type="Proteomes" id="UP000270342"/>
    </source>
</evidence>
<dbReference type="GO" id="GO:0009306">
    <property type="term" value="P:protein secretion"/>
    <property type="evidence" value="ECO:0007669"/>
    <property type="project" value="InterPro"/>
</dbReference>
<proteinExistence type="inferred from homology"/>
<dbReference type="InterPro" id="IPR005838">
    <property type="entry name" value="T3SS_IM_P"/>
</dbReference>
<evidence type="ECO:0000313" key="8">
    <source>
        <dbReference type="EMBL" id="RKP50343.1"/>
    </source>
</evidence>
<dbReference type="PRINTS" id="PR01302">
    <property type="entry name" value="TYPE3IMPPROT"/>
</dbReference>
<dbReference type="GO" id="GO:0005886">
    <property type="term" value="C:plasma membrane"/>
    <property type="evidence" value="ECO:0007669"/>
    <property type="project" value="UniProtKB-SubCell"/>
</dbReference>
<organism evidence="8 9">
    <name type="scientific">Pararobbsia silviterrae</name>
    <dbReference type="NCBI Taxonomy" id="1792498"/>
    <lineage>
        <taxon>Bacteria</taxon>
        <taxon>Pseudomonadati</taxon>
        <taxon>Pseudomonadota</taxon>
        <taxon>Betaproteobacteria</taxon>
        <taxon>Burkholderiales</taxon>
        <taxon>Burkholderiaceae</taxon>
        <taxon>Pararobbsia</taxon>
    </lineage>
</organism>
<keyword evidence="4 7" id="KW-0812">Transmembrane</keyword>
<accession>A0A494XS25</accession>
<feature type="transmembrane region" description="Helical" evidence="7">
    <location>
        <begin position="50"/>
        <end position="68"/>
    </location>
</feature>
<evidence type="ECO:0000256" key="7">
    <source>
        <dbReference type="SAM" id="Phobius"/>
    </source>
</evidence>
<feature type="transmembrane region" description="Helical" evidence="7">
    <location>
        <begin position="7"/>
        <end position="30"/>
    </location>
</feature>
<evidence type="ECO:0000256" key="1">
    <source>
        <dbReference type="ARBA" id="ARBA00004651"/>
    </source>
</evidence>
<dbReference type="Proteomes" id="UP000270342">
    <property type="component" value="Unassembled WGS sequence"/>
</dbReference>
<feature type="transmembrane region" description="Helical" evidence="7">
    <location>
        <begin position="188"/>
        <end position="212"/>
    </location>
</feature>
<evidence type="ECO:0000256" key="3">
    <source>
        <dbReference type="ARBA" id="ARBA00022475"/>
    </source>
</evidence>
<dbReference type="PROSITE" id="PS01061">
    <property type="entry name" value="FLIP_2"/>
    <property type="match status" value="1"/>
</dbReference>
<name>A0A494XS25_9BURK</name>
<gene>
    <name evidence="8" type="ORF">D7S86_19765</name>
</gene>
<evidence type="ECO:0000256" key="5">
    <source>
        <dbReference type="ARBA" id="ARBA00022989"/>
    </source>
</evidence>
<dbReference type="AlphaFoldDB" id="A0A494XS25"/>
<keyword evidence="6 7" id="KW-0472">Membrane</keyword>
<comment type="caution">
    <text evidence="8">The sequence shown here is derived from an EMBL/GenBank/DDBJ whole genome shotgun (WGS) entry which is preliminary data.</text>
</comment>
<evidence type="ECO:0000256" key="6">
    <source>
        <dbReference type="ARBA" id="ARBA00023136"/>
    </source>
</evidence>
<evidence type="ECO:0000256" key="4">
    <source>
        <dbReference type="ARBA" id="ARBA00022692"/>
    </source>
</evidence>
<evidence type="ECO:0000256" key="2">
    <source>
        <dbReference type="ARBA" id="ARBA00006257"/>
    </source>
</evidence>
<dbReference type="RefSeq" id="WP_121088561.1">
    <property type="nucleotide sequence ID" value="NZ_RBZU01000009.1"/>
</dbReference>
<comment type="subcellular location">
    <subcellularLocation>
        <location evidence="1">Cell membrane</location>
        <topology evidence="1">Multi-pass membrane protein</topology>
    </subcellularLocation>
</comment>
<comment type="similarity">
    <text evidence="2">Belongs to the FliP/MopC/SpaP family.</text>
</comment>
<reference evidence="8 9" key="1">
    <citation type="submission" date="2018-10" db="EMBL/GenBank/DDBJ databases">
        <title>Robbsia sp. DHC34, isolated from soil.</title>
        <authorList>
            <person name="Gao Z.-H."/>
            <person name="Qiu L.-H."/>
        </authorList>
    </citation>
    <scope>NUCLEOTIDE SEQUENCE [LARGE SCALE GENOMIC DNA]</scope>
    <source>
        <strain evidence="8 9">DHC34</strain>
    </source>
</reference>
<dbReference type="PANTHER" id="PTHR30587">
    <property type="entry name" value="FLAGELLAR BIOSYNTHETIC PROTEIN FLIP"/>
    <property type="match status" value="1"/>
</dbReference>
<keyword evidence="9" id="KW-1185">Reference proteome</keyword>